<dbReference type="InterPro" id="IPR017871">
    <property type="entry name" value="ABC_transporter-like_CS"/>
</dbReference>
<name>A0A532V2R5_UNCT6</name>
<dbReference type="CDD" id="cd03218">
    <property type="entry name" value="ABC_YhbG"/>
    <property type="match status" value="1"/>
</dbReference>
<keyword evidence="12" id="KW-0472">Membrane</keyword>
<dbReference type="NCBIfam" id="TIGR04406">
    <property type="entry name" value="LPS_export_lptB"/>
    <property type="match status" value="1"/>
</dbReference>
<dbReference type="Pfam" id="PF12399">
    <property type="entry name" value="BCA_ABC_TP_C"/>
    <property type="match status" value="1"/>
</dbReference>
<dbReference type="InterPro" id="IPR003593">
    <property type="entry name" value="AAA+_ATPase"/>
</dbReference>
<evidence type="ECO:0000256" key="8">
    <source>
        <dbReference type="ARBA" id="ARBA00022519"/>
    </source>
</evidence>
<evidence type="ECO:0000256" key="9">
    <source>
        <dbReference type="ARBA" id="ARBA00022741"/>
    </source>
</evidence>
<dbReference type="Proteomes" id="UP000317778">
    <property type="component" value="Unassembled WGS sequence"/>
</dbReference>
<evidence type="ECO:0000256" key="5">
    <source>
        <dbReference type="ARBA" id="ARBA00022448"/>
    </source>
</evidence>
<sequence>MAPTSGEKKKQHRSKTKVKANTSVLRTEGLCKEFGKRPVVQDVSLQLHQGEVVGLLGPNGAGKTTTFSMIIGFLQPTAGEIRLDDRRINDLPIFRRARLGIGYLSQEASIFRKLSVEDNIKAVLELRGYSKEEIGERTETLLKKFEIENIRRSKGNTLSGGERRRVEIARALATQPKFLLLDEPFTGIDPIVRGEIQEMILLLKKEGIGIFVTDHNVRETLEITDRTYLMYDSRILVSGTPHELVSNKRVREVYLGKEFKI</sequence>
<protein>
    <recommendedName>
        <fullName evidence="4">Lipopolysaccharide export system ATP-binding protein LptB</fullName>
    </recommendedName>
</protein>
<evidence type="ECO:0000256" key="7">
    <source>
        <dbReference type="ARBA" id="ARBA00022490"/>
    </source>
</evidence>
<keyword evidence="8" id="KW-0997">Cell inner membrane</keyword>
<evidence type="ECO:0000256" key="13">
    <source>
        <dbReference type="ARBA" id="ARBA00024818"/>
    </source>
</evidence>
<dbReference type="Pfam" id="PF00005">
    <property type="entry name" value="ABC_tran"/>
    <property type="match status" value="1"/>
</dbReference>
<evidence type="ECO:0000256" key="11">
    <source>
        <dbReference type="ARBA" id="ARBA00022967"/>
    </source>
</evidence>
<dbReference type="GO" id="GO:0005524">
    <property type="term" value="F:ATP binding"/>
    <property type="evidence" value="ECO:0007669"/>
    <property type="project" value="UniProtKB-KW"/>
</dbReference>
<comment type="similarity">
    <text evidence="3">Belongs to the ABC transporter superfamily. Outer membrane lipopolysaccharide export (TC 1.B.42) family.</text>
</comment>
<evidence type="ECO:0000256" key="1">
    <source>
        <dbReference type="ARBA" id="ARBA00004496"/>
    </source>
</evidence>
<dbReference type="InterPro" id="IPR003439">
    <property type="entry name" value="ABC_transporter-like_ATP-bd"/>
</dbReference>
<keyword evidence="9" id="KW-0547">Nucleotide-binding</keyword>
<dbReference type="AlphaFoldDB" id="A0A532V2R5"/>
<dbReference type="InterPro" id="IPR030921">
    <property type="entry name" value="LPS_export_LptB"/>
</dbReference>
<dbReference type="EMBL" id="NJBO01000013">
    <property type="protein sequence ID" value="TKJ41429.1"/>
    <property type="molecule type" value="Genomic_DNA"/>
</dbReference>
<dbReference type="GO" id="GO:0005737">
    <property type="term" value="C:cytoplasm"/>
    <property type="evidence" value="ECO:0007669"/>
    <property type="project" value="UniProtKB-SubCell"/>
</dbReference>
<evidence type="ECO:0000256" key="12">
    <source>
        <dbReference type="ARBA" id="ARBA00023136"/>
    </source>
</evidence>
<comment type="caution">
    <text evidence="16">The sequence shown here is derived from an EMBL/GenBank/DDBJ whole genome shotgun (WGS) entry which is preliminary data.</text>
</comment>
<evidence type="ECO:0000259" key="15">
    <source>
        <dbReference type="PROSITE" id="PS50893"/>
    </source>
</evidence>
<dbReference type="InterPro" id="IPR027417">
    <property type="entry name" value="P-loop_NTPase"/>
</dbReference>
<gene>
    <name evidence="16" type="primary">lptB</name>
    <name evidence="16" type="ORF">CEE36_08225</name>
</gene>
<dbReference type="GO" id="GO:0016887">
    <property type="term" value="F:ATP hydrolysis activity"/>
    <property type="evidence" value="ECO:0007669"/>
    <property type="project" value="InterPro"/>
</dbReference>
<evidence type="ECO:0000313" key="16">
    <source>
        <dbReference type="EMBL" id="TKJ41429.1"/>
    </source>
</evidence>
<keyword evidence="5" id="KW-0813">Transport</keyword>
<evidence type="ECO:0000313" key="17">
    <source>
        <dbReference type="Proteomes" id="UP000317778"/>
    </source>
</evidence>
<dbReference type="FunFam" id="3.40.50.300:FF:000151">
    <property type="entry name" value="Lipopolysaccharide ABC transporter ATP-binding protein"/>
    <property type="match status" value="1"/>
</dbReference>
<organism evidence="16 17">
    <name type="scientific">candidate division TA06 bacterium B3_TA06</name>
    <dbReference type="NCBI Taxonomy" id="2012487"/>
    <lineage>
        <taxon>Bacteria</taxon>
        <taxon>Bacteria division TA06</taxon>
    </lineage>
</organism>
<keyword evidence="7" id="KW-0963">Cytoplasm</keyword>
<comment type="function">
    <text evidence="13">Part of the ABC transporter complex LptBFG involved in the translocation of lipopolysaccharide (LPS) from the inner membrane to the outer membrane. Probably responsible for energy coupling to the transport system.</text>
</comment>
<evidence type="ECO:0000256" key="10">
    <source>
        <dbReference type="ARBA" id="ARBA00022840"/>
    </source>
</evidence>
<evidence type="ECO:0000256" key="14">
    <source>
        <dbReference type="ARBA" id="ARBA00026081"/>
    </source>
</evidence>
<keyword evidence="6" id="KW-1003">Cell membrane</keyword>
<dbReference type="PROSITE" id="PS50893">
    <property type="entry name" value="ABC_TRANSPORTER_2"/>
    <property type="match status" value="1"/>
</dbReference>
<dbReference type="SUPFAM" id="SSF52540">
    <property type="entry name" value="P-loop containing nucleoside triphosphate hydrolases"/>
    <property type="match status" value="1"/>
</dbReference>
<keyword evidence="11" id="KW-1278">Translocase</keyword>
<proteinExistence type="inferred from homology"/>
<feature type="domain" description="ABC transporter" evidence="15">
    <location>
        <begin position="25"/>
        <end position="257"/>
    </location>
</feature>
<dbReference type="GO" id="GO:0043190">
    <property type="term" value="C:ATP-binding cassette (ABC) transporter complex"/>
    <property type="evidence" value="ECO:0007669"/>
    <property type="project" value="InterPro"/>
</dbReference>
<dbReference type="Gene3D" id="3.40.50.300">
    <property type="entry name" value="P-loop containing nucleotide triphosphate hydrolases"/>
    <property type="match status" value="1"/>
</dbReference>
<comment type="subunit">
    <text evidence="14">Component of the lipopolysaccharide transport and assembly complex. The LptBFG transporter is composed of two ATP-binding proteins (LptB) and two transmembrane proteins (LptF and LptG).</text>
</comment>
<keyword evidence="10 16" id="KW-0067">ATP-binding</keyword>
<reference evidence="16 17" key="1">
    <citation type="submission" date="2017-06" db="EMBL/GenBank/DDBJ databases">
        <title>Novel microbial phyla capable of carbon fixation and sulfur reduction in deep-sea sediments.</title>
        <authorList>
            <person name="Huang J."/>
            <person name="Baker B."/>
            <person name="Wang Y."/>
        </authorList>
    </citation>
    <scope>NUCLEOTIDE SEQUENCE [LARGE SCALE GENOMIC DNA]</scope>
    <source>
        <strain evidence="16">B3_TA06</strain>
    </source>
</reference>
<evidence type="ECO:0000256" key="2">
    <source>
        <dbReference type="ARBA" id="ARBA00004515"/>
    </source>
</evidence>
<accession>A0A532V2R5</accession>
<dbReference type="PROSITE" id="PS00211">
    <property type="entry name" value="ABC_TRANSPORTER_1"/>
    <property type="match status" value="1"/>
</dbReference>
<dbReference type="SMART" id="SM00382">
    <property type="entry name" value="AAA"/>
    <property type="match status" value="1"/>
</dbReference>
<dbReference type="PANTHER" id="PTHR45772:SF10">
    <property type="entry name" value="LIPOPOLYSACCHARIDE EXPORT SYSTEM ATP-BINDING PROTEIN LPTB"/>
    <property type="match status" value="1"/>
</dbReference>
<dbReference type="InterPro" id="IPR032823">
    <property type="entry name" value="BCA_ABC_TP_C"/>
</dbReference>
<dbReference type="PANTHER" id="PTHR45772">
    <property type="entry name" value="CONSERVED COMPONENT OF ABC TRANSPORTER FOR NATURAL AMINO ACIDS-RELATED"/>
    <property type="match status" value="1"/>
</dbReference>
<evidence type="ECO:0000256" key="3">
    <source>
        <dbReference type="ARBA" id="ARBA00010865"/>
    </source>
</evidence>
<evidence type="ECO:0000256" key="6">
    <source>
        <dbReference type="ARBA" id="ARBA00022475"/>
    </source>
</evidence>
<dbReference type="InterPro" id="IPR051120">
    <property type="entry name" value="ABC_AA/LPS_Transport"/>
</dbReference>
<dbReference type="GO" id="GO:0055085">
    <property type="term" value="P:transmembrane transport"/>
    <property type="evidence" value="ECO:0007669"/>
    <property type="project" value="InterPro"/>
</dbReference>
<evidence type="ECO:0000256" key="4">
    <source>
        <dbReference type="ARBA" id="ARBA00017803"/>
    </source>
</evidence>
<comment type="subcellular location">
    <subcellularLocation>
        <location evidence="2">Cell inner membrane</location>
        <topology evidence="2">Peripheral membrane protein</topology>
        <orientation evidence="2">Cytoplasmic side</orientation>
    </subcellularLocation>
    <subcellularLocation>
        <location evidence="1">Cytoplasm</location>
    </subcellularLocation>
</comment>